<dbReference type="AlphaFoldDB" id="A0A940SVA0"/>
<dbReference type="EMBL" id="JAEEGA010000009">
    <property type="protein sequence ID" value="MBP1042120.1"/>
    <property type="molecule type" value="Genomic_DNA"/>
</dbReference>
<sequence>MEEAKIMCLRCGNQEVALSRHEHGENYVLFGCDEKKALSPEITIAINVAICDKCGEVAFLKAKEVTEPIV</sequence>
<proteinExistence type="predicted"/>
<protein>
    <submittedName>
        <fullName evidence="1">Uncharacterized protein</fullName>
    </submittedName>
</protein>
<accession>A0A940SVA0</accession>
<comment type="caution">
    <text evidence="1">The sequence shown here is derived from an EMBL/GenBank/DDBJ whole genome shotgun (WGS) entry which is preliminary data.</text>
</comment>
<dbReference type="RefSeq" id="WP_209529025.1">
    <property type="nucleotide sequence ID" value="NZ_JAEEGA010000009.1"/>
</dbReference>
<name>A0A940SVA0_9ENTE</name>
<reference evidence="1" key="1">
    <citation type="submission" date="2020-12" db="EMBL/GenBank/DDBJ databases">
        <title>Vagococcus allomyrinae sp. nov. and Enterococcus lavae sp. nov., isolated from the larvae of Allomyrina dichotoma.</title>
        <authorList>
            <person name="Lee S.D."/>
        </authorList>
    </citation>
    <scope>NUCLEOTIDE SEQUENCE</scope>
    <source>
        <strain evidence="1">BWB3-3</strain>
    </source>
</reference>
<keyword evidence="2" id="KW-1185">Reference proteome</keyword>
<evidence type="ECO:0000313" key="1">
    <source>
        <dbReference type="EMBL" id="MBP1042120.1"/>
    </source>
</evidence>
<dbReference type="Proteomes" id="UP000674938">
    <property type="component" value="Unassembled WGS sequence"/>
</dbReference>
<evidence type="ECO:0000313" key="2">
    <source>
        <dbReference type="Proteomes" id="UP000674938"/>
    </source>
</evidence>
<organism evidence="1 2">
    <name type="scientific">Vagococcus allomyrinae</name>
    <dbReference type="NCBI Taxonomy" id="2794353"/>
    <lineage>
        <taxon>Bacteria</taxon>
        <taxon>Bacillati</taxon>
        <taxon>Bacillota</taxon>
        <taxon>Bacilli</taxon>
        <taxon>Lactobacillales</taxon>
        <taxon>Enterococcaceae</taxon>
        <taxon>Vagococcus</taxon>
    </lineage>
</organism>
<gene>
    <name evidence="1" type="ORF">I6N95_13960</name>
</gene>